<proteinExistence type="predicted"/>
<dbReference type="Gene3D" id="1.10.1040.10">
    <property type="entry name" value="N-(1-d-carboxylethyl)-l-norvaline Dehydrogenase, domain 2"/>
    <property type="match status" value="1"/>
</dbReference>
<dbReference type="SUPFAM" id="SSF48179">
    <property type="entry name" value="6-phosphogluconate dehydrogenase C-terminal domain-like"/>
    <property type="match status" value="1"/>
</dbReference>
<dbReference type="PANTHER" id="PTHR38015:SF1">
    <property type="entry name" value="OPINE DEHYDROGENASE DOMAIN-CONTAINING PROTEIN"/>
    <property type="match status" value="1"/>
</dbReference>
<evidence type="ECO:0000313" key="1">
    <source>
        <dbReference type="EMBL" id="CAD8894324.1"/>
    </source>
</evidence>
<dbReference type="InterPro" id="IPR051729">
    <property type="entry name" value="Opine/Lysopine_DH"/>
</dbReference>
<reference evidence="1" key="1">
    <citation type="submission" date="2021-01" db="EMBL/GenBank/DDBJ databases">
        <authorList>
            <person name="Corre E."/>
            <person name="Pelletier E."/>
            <person name="Niang G."/>
            <person name="Scheremetjew M."/>
            <person name="Finn R."/>
            <person name="Kale V."/>
            <person name="Holt S."/>
            <person name="Cochrane G."/>
            <person name="Meng A."/>
            <person name="Brown T."/>
            <person name="Cohen L."/>
        </authorList>
    </citation>
    <scope>NUCLEOTIDE SEQUENCE</scope>
    <source>
        <strain evidence="1">308</strain>
    </source>
</reference>
<dbReference type="AlphaFoldDB" id="A0A7S1BPW5"/>
<protein>
    <recommendedName>
        <fullName evidence="2">Opine dehydrogenase domain-containing protein</fullName>
    </recommendedName>
</protein>
<dbReference type="InterPro" id="IPR008927">
    <property type="entry name" value="6-PGluconate_DH-like_C_sf"/>
</dbReference>
<dbReference type="InterPro" id="IPR013328">
    <property type="entry name" value="6PGD_dom2"/>
</dbReference>
<dbReference type="PANTHER" id="PTHR38015">
    <property type="entry name" value="BLR6086 PROTEIN"/>
    <property type="match status" value="1"/>
</dbReference>
<accession>A0A7S1BPW5</accession>
<evidence type="ECO:0008006" key="2">
    <source>
        <dbReference type="Google" id="ProtNLM"/>
    </source>
</evidence>
<organism evidence="1">
    <name type="scientific">Corethron hystrix</name>
    <dbReference type="NCBI Taxonomy" id="216773"/>
    <lineage>
        <taxon>Eukaryota</taxon>
        <taxon>Sar</taxon>
        <taxon>Stramenopiles</taxon>
        <taxon>Ochrophyta</taxon>
        <taxon>Bacillariophyta</taxon>
        <taxon>Coscinodiscophyceae</taxon>
        <taxon>Corethrophycidae</taxon>
        <taxon>Corethrales</taxon>
        <taxon>Corethraceae</taxon>
        <taxon>Corethron</taxon>
    </lineage>
</organism>
<name>A0A7S1BPW5_9STRA</name>
<gene>
    <name evidence="1" type="ORF">CHYS00102_LOCUS21537</name>
</gene>
<sequence length="166" mass="18178">MSFGLSRNSRLGSVPAPAVRCDKDPRRVRPNVNTRFFRDDVPHGLCVALGLAELLGFNVANDMPLTLNIVRRLQRWMGKEYVLPANWSQGGSPGIVAGGRDLGETSAPQAFGVTTVEDLRRFLAMSPFCEVDGRERTLKNIGGSALYSVQKTKMSAQEANSIRSKL</sequence>
<dbReference type="EMBL" id="HBFR01029600">
    <property type="protein sequence ID" value="CAD8894324.1"/>
    <property type="molecule type" value="Transcribed_RNA"/>
</dbReference>